<reference evidence="2" key="2">
    <citation type="submission" date="2021-04" db="EMBL/GenBank/DDBJ databases">
        <authorList>
            <person name="Gilroy R."/>
        </authorList>
    </citation>
    <scope>NUCLEOTIDE SEQUENCE</scope>
    <source>
        <strain evidence="2">ChiHecolR3B27-1887</strain>
    </source>
</reference>
<keyword evidence="1" id="KW-0472">Membrane</keyword>
<evidence type="ECO:0000313" key="3">
    <source>
        <dbReference type="Proteomes" id="UP000824029"/>
    </source>
</evidence>
<protein>
    <submittedName>
        <fullName evidence="2">Uncharacterized protein</fullName>
    </submittedName>
</protein>
<feature type="transmembrane region" description="Helical" evidence="1">
    <location>
        <begin position="21"/>
        <end position="40"/>
    </location>
</feature>
<comment type="caution">
    <text evidence="2">The sequence shown here is derived from an EMBL/GenBank/DDBJ whole genome shotgun (WGS) entry which is preliminary data.</text>
</comment>
<keyword evidence="1" id="KW-0812">Transmembrane</keyword>
<sequence>MADKSSGFSPDDANRLRGWQCLSIVVISVISVVMIVIGALPTFAPPEHAPSFAQTVLCVLLMLSGAFILYSVLFNIFRIIERNQRRTYEWERDRANGCGVSEDGEGTGRR</sequence>
<reference evidence="2" key="1">
    <citation type="journal article" date="2021" name="PeerJ">
        <title>Extensive microbial diversity within the chicken gut microbiome revealed by metagenomics and culture.</title>
        <authorList>
            <person name="Gilroy R."/>
            <person name="Ravi A."/>
            <person name="Getino M."/>
            <person name="Pursley I."/>
            <person name="Horton D.L."/>
            <person name="Alikhan N.F."/>
            <person name="Baker D."/>
            <person name="Gharbi K."/>
            <person name="Hall N."/>
            <person name="Watson M."/>
            <person name="Adriaenssens E.M."/>
            <person name="Foster-Nyarko E."/>
            <person name="Jarju S."/>
            <person name="Secka A."/>
            <person name="Antonio M."/>
            <person name="Oren A."/>
            <person name="Chaudhuri R.R."/>
            <person name="La Ragione R."/>
            <person name="Hildebrand F."/>
            <person name="Pallen M.J."/>
        </authorList>
    </citation>
    <scope>NUCLEOTIDE SEQUENCE</scope>
    <source>
        <strain evidence="2">ChiHecolR3B27-1887</strain>
    </source>
</reference>
<accession>A0A9D2IPY3</accession>
<keyword evidence="1" id="KW-1133">Transmembrane helix</keyword>
<evidence type="ECO:0000256" key="1">
    <source>
        <dbReference type="SAM" id="Phobius"/>
    </source>
</evidence>
<feature type="transmembrane region" description="Helical" evidence="1">
    <location>
        <begin position="52"/>
        <end position="77"/>
    </location>
</feature>
<dbReference type="EMBL" id="DXBZ01000143">
    <property type="protein sequence ID" value="HIZ18886.1"/>
    <property type="molecule type" value="Genomic_DNA"/>
</dbReference>
<proteinExistence type="predicted"/>
<evidence type="ECO:0000313" key="2">
    <source>
        <dbReference type="EMBL" id="HIZ18886.1"/>
    </source>
</evidence>
<gene>
    <name evidence="2" type="ORF">IAA22_07245</name>
</gene>
<name>A0A9D2IPY3_9ACTN</name>
<dbReference type="Proteomes" id="UP000824029">
    <property type="component" value="Unassembled WGS sequence"/>
</dbReference>
<organism evidence="2 3">
    <name type="scientific">Candidatus Olsenella stercoravium</name>
    <dbReference type="NCBI Taxonomy" id="2838713"/>
    <lineage>
        <taxon>Bacteria</taxon>
        <taxon>Bacillati</taxon>
        <taxon>Actinomycetota</taxon>
        <taxon>Coriobacteriia</taxon>
        <taxon>Coriobacteriales</taxon>
        <taxon>Atopobiaceae</taxon>
        <taxon>Olsenella</taxon>
    </lineage>
</organism>
<dbReference type="AlphaFoldDB" id="A0A9D2IPY3"/>